<accession>A0A176WHN1</accession>
<keyword evidence="1" id="KW-0243">Dynein</keyword>
<evidence type="ECO:0008006" key="8">
    <source>
        <dbReference type="Google" id="ProtNLM"/>
    </source>
</evidence>
<proteinExistence type="inferred from homology"/>
<evidence type="ECO:0000256" key="2">
    <source>
        <dbReference type="ARBA" id="ARBA00023054"/>
    </source>
</evidence>
<dbReference type="GO" id="GO:0030286">
    <property type="term" value="C:dynein complex"/>
    <property type="evidence" value="ECO:0007669"/>
    <property type="project" value="UniProtKB-KW"/>
</dbReference>
<evidence type="ECO:0000256" key="4">
    <source>
        <dbReference type="ARBA" id="ARBA00038114"/>
    </source>
</evidence>
<evidence type="ECO:0000256" key="1">
    <source>
        <dbReference type="ARBA" id="ARBA00023017"/>
    </source>
</evidence>
<reference evidence="6" key="1">
    <citation type="submission" date="2016-03" db="EMBL/GenBank/DDBJ databases">
        <title>Mechanisms controlling the formation of the plant cell surface in tip-growing cells are functionally conserved among land plants.</title>
        <authorList>
            <person name="Honkanen S."/>
            <person name="Jones V.A."/>
            <person name="Morieri G."/>
            <person name="Champion C."/>
            <person name="Hetherington A.J."/>
            <person name="Kelly S."/>
            <person name="Saint-Marcoux D."/>
            <person name="Proust H."/>
            <person name="Prescott H."/>
            <person name="Dolan L."/>
        </authorList>
    </citation>
    <scope>NUCLEOTIDE SEQUENCE [LARGE SCALE GENOMIC DNA]</scope>
    <source>
        <tissue evidence="6">Whole gametophyte</tissue>
    </source>
</reference>
<dbReference type="GO" id="GO:0005930">
    <property type="term" value="C:axoneme"/>
    <property type="evidence" value="ECO:0007669"/>
    <property type="project" value="TreeGrafter"/>
</dbReference>
<dbReference type="Proteomes" id="UP000077202">
    <property type="component" value="Unassembled WGS sequence"/>
</dbReference>
<dbReference type="PANTHER" id="PTHR13183:SF0">
    <property type="entry name" value="AXONEMAL DYNEIN LIGHT INTERMEDIATE POLYPEPTIDE 1"/>
    <property type="match status" value="1"/>
</dbReference>
<dbReference type="PANTHER" id="PTHR13183">
    <property type="entry name" value="AXONEMAL INNER ARM DYNEIN LIGHT CHAIN 28"/>
    <property type="match status" value="1"/>
</dbReference>
<dbReference type="InterPro" id="IPR019347">
    <property type="entry name" value="Axonemal_dynein_light_chain"/>
</dbReference>
<comment type="caution">
    <text evidence="6">The sequence shown here is derived from an EMBL/GenBank/DDBJ whole genome shotgun (WGS) entry which is preliminary data.</text>
</comment>
<keyword evidence="2 5" id="KW-0175">Coiled coil</keyword>
<name>A0A176WHN1_MARPO</name>
<dbReference type="EMBL" id="LVLJ01000773">
    <property type="protein sequence ID" value="OAE32637.1"/>
    <property type="molecule type" value="Genomic_DNA"/>
</dbReference>
<dbReference type="GO" id="GO:0045504">
    <property type="term" value="F:dynein heavy chain binding"/>
    <property type="evidence" value="ECO:0007669"/>
    <property type="project" value="TreeGrafter"/>
</dbReference>
<dbReference type="AlphaFoldDB" id="A0A176WHN1"/>
<dbReference type="Pfam" id="PF10211">
    <property type="entry name" value="Ax_dynein_light"/>
    <property type="match status" value="1"/>
</dbReference>
<evidence type="ECO:0000256" key="3">
    <source>
        <dbReference type="ARBA" id="ARBA00023175"/>
    </source>
</evidence>
<evidence type="ECO:0000313" key="7">
    <source>
        <dbReference type="Proteomes" id="UP000077202"/>
    </source>
</evidence>
<gene>
    <name evidence="6" type="ORF">AXG93_3569s1120</name>
</gene>
<protein>
    <recommendedName>
        <fullName evidence="8">Dynein light chain</fullName>
    </recommendedName>
</protein>
<organism evidence="6 7">
    <name type="scientific">Marchantia polymorpha subsp. ruderalis</name>
    <dbReference type="NCBI Taxonomy" id="1480154"/>
    <lineage>
        <taxon>Eukaryota</taxon>
        <taxon>Viridiplantae</taxon>
        <taxon>Streptophyta</taxon>
        <taxon>Embryophyta</taxon>
        <taxon>Marchantiophyta</taxon>
        <taxon>Marchantiopsida</taxon>
        <taxon>Marchantiidae</taxon>
        <taxon>Marchantiales</taxon>
        <taxon>Marchantiaceae</taxon>
        <taxon>Marchantia</taxon>
    </lineage>
</organism>
<evidence type="ECO:0000256" key="5">
    <source>
        <dbReference type="SAM" id="Coils"/>
    </source>
</evidence>
<keyword evidence="3" id="KW-0505">Motor protein</keyword>
<comment type="similarity">
    <text evidence="4">Belongs to the inner dynein arm light chain family.</text>
</comment>
<sequence length="369" mass="41428">MDKLGYKPIIGLGQSTEAGRSLIGRFSQCHSFFQFETGCRRWRAHLGQLTVEAVAGELEGPACIVSGRPGGRMSDEPRVSPCIEFRRSVRRSNRGRHRVEVLVVGAGTRDRLRGESSKRTLSVIGKIFGPGPPRGVIPRLNARDSSVGFHSVGVFDSGRAERVCVWAIGELSRQISRGFVLFWGFVLCFYFVGRASERVETWTEGSDVWIQKVSSAPATRLDVINLQMSESEEGCLEGLQCMDELIRQVTVNCAERGLLLLRVRDELRMTIAAYQALYESSVAFGLRKALQAEVGKANMEVRIQQLEAEAKELDRQVAEWKNKCEVNEKKEIDRKAYEEKKHAEEIAYFTRSNKQLKAQLEAFLAPAKK</sequence>
<feature type="coiled-coil region" evidence="5">
    <location>
        <begin position="289"/>
        <end position="330"/>
    </location>
</feature>
<evidence type="ECO:0000313" key="6">
    <source>
        <dbReference type="EMBL" id="OAE32637.1"/>
    </source>
</evidence>
<keyword evidence="7" id="KW-1185">Reference proteome</keyword>